<dbReference type="EnsemblMetazoa" id="ASIC018813-RA">
    <property type="protein sequence ID" value="ASIC018813-PA"/>
    <property type="gene ID" value="ASIC018813"/>
</dbReference>
<sequence length="97" mass="9666">MSTGRPGGGGGGGGGGTGGGSGSGPMGRIVDKIKRTMTNEGGVSVPVIRPAKVGVSGSKIDAADPKSTCCRSLIEHVPLFVLPPVQRTTHRSSEPKQ</sequence>
<evidence type="ECO:0000313" key="2">
    <source>
        <dbReference type="EMBL" id="KFB50765.1"/>
    </source>
</evidence>
<evidence type="ECO:0000256" key="1">
    <source>
        <dbReference type="SAM" id="MobiDB-lite"/>
    </source>
</evidence>
<evidence type="ECO:0000313" key="3">
    <source>
        <dbReference type="EnsemblMetazoa" id="ASIC018813-PA"/>
    </source>
</evidence>
<dbReference type="STRING" id="74873.A0A084WKM1"/>
<feature type="region of interest" description="Disordered" evidence="1">
    <location>
        <begin position="1"/>
        <end position="29"/>
    </location>
</feature>
<reference evidence="3" key="2">
    <citation type="submission" date="2020-05" db="UniProtKB">
        <authorList>
            <consortium name="EnsemblMetazoa"/>
        </authorList>
    </citation>
    <scope>IDENTIFICATION</scope>
</reference>
<dbReference type="EMBL" id="ATLV01024126">
    <property type="status" value="NOT_ANNOTATED_CDS"/>
    <property type="molecule type" value="Genomic_DNA"/>
</dbReference>
<proteinExistence type="predicted"/>
<gene>
    <name evidence="2" type="ORF">ZHAS_00018813</name>
</gene>
<reference evidence="2 4" key="1">
    <citation type="journal article" date="2014" name="BMC Genomics">
        <title>Genome sequence of Anopheles sinensis provides insight into genetics basis of mosquito competence for malaria parasites.</title>
        <authorList>
            <person name="Zhou D."/>
            <person name="Zhang D."/>
            <person name="Ding G."/>
            <person name="Shi L."/>
            <person name="Hou Q."/>
            <person name="Ye Y."/>
            <person name="Xu Y."/>
            <person name="Zhou H."/>
            <person name="Xiong C."/>
            <person name="Li S."/>
            <person name="Yu J."/>
            <person name="Hong S."/>
            <person name="Yu X."/>
            <person name="Zou P."/>
            <person name="Chen C."/>
            <person name="Chang X."/>
            <person name="Wang W."/>
            <person name="Lv Y."/>
            <person name="Sun Y."/>
            <person name="Ma L."/>
            <person name="Shen B."/>
            <person name="Zhu C."/>
        </authorList>
    </citation>
    <scope>NUCLEOTIDE SEQUENCE [LARGE SCALE GENOMIC DNA]</scope>
</reference>
<protein>
    <submittedName>
        <fullName evidence="2 3">Uncharacterized protein</fullName>
    </submittedName>
</protein>
<dbReference type="EMBL" id="KE525349">
    <property type="protein sequence ID" value="KFB50765.1"/>
    <property type="molecule type" value="Genomic_DNA"/>
</dbReference>
<feature type="compositionally biased region" description="Gly residues" evidence="1">
    <location>
        <begin position="1"/>
        <end position="25"/>
    </location>
</feature>
<name>A0A084WKM1_ANOSI</name>
<dbReference type="Proteomes" id="UP000030765">
    <property type="component" value="Unassembled WGS sequence"/>
</dbReference>
<dbReference type="AlphaFoldDB" id="A0A084WKM1"/>
<organism evidence="2">
    <name type="scientific">Anopheles sinensis</name>
    <name type="common">Mosquito</name>
    <dbReference type="NCBI Taxonomy" id="74873"/>
    <lineage>
        <taxon>Eukaryota</taxon>
        <taxon>Metazoa</taxon>
        <taxon>Ecdysozoa</taxon>
        <taxon>Arthropoda</taxon>
        <taxon>Hexapoda</taxon>
        <taxon>Insecta</taxon>
        <taxon>Pterygota</taxon>
        <taxon>Neoptera</taxon>
        <taxon>Endopterygota</taxon>
        <taxon>Diptera</taxon>
        <taxon>Nematocera</taxon>
        <taxon>Culicoidea</taxon>
        <taxon>Culicidae</taxon>
        <taxon>Anophelinae</taxon>
        <taxon>Anopheles</taxon>
    </lineage>
</organism>
<keyword evidence="4" id="KW-1185">Reference proteome</keyword>
<dbReference type="VEuPathDB" id="VectorBase:ASIC018813"/>
<evidence type="ECO:0000313" key="4">
    <source>
        <dbReference type="Proteomes" id="UP000030765"/>
    </source>
</evidence>
<accession>A0A084WKM1</accession>